<dbReference type="Gene3D" id="3.50.50.60">
    <property type="entry name" value="FAD/NAD(P)-binding domain"/>
    <property type="match status" value="2"/>
</dbReference>
<evidence type="ECO:0000313" key="14">
    <source>
        <dbReference type="EMBL" id="GHD36533.1"/>
    </source>
</evidence>
<feature type="transmembrane region" description="Helical" evidence="10">
    <location>
        <begin position="144"/>
        <end position="166"/>
    </location>
</feature>
<keyword evidence="5" id="KW-0521">NADP</keyword>
<evidence type="ECO:0000256" key="10">
    <source>
        <dbReference type="SAM" id="Phobius"/>
    </source>
</evidence>
<dbReference type="EMBL" id="BMYM01000002">
    <property type="protein sequence ID" value="GHD36533.1"/>
    <property type="molecule type" value="Genomic_DNA"/>
</dbReference>
<evidence type="ECO:0000259" key="12">
    <source>
        <dbReference type="Pfam" id="PF07992"/>
    </source>
</evidence>
<evidence type="ECO:0000256" key="4">
    <source>
        <dbReference type="ARBA" id="ARBA00022827"/>
    </source>
</evidence>
<dbReference type="SUPFAM" id="SSF55424">
    <property type="entry name" value="FAD/NAD-linked reductases, dimerisation (C-terminal) domain"/>
    <property type="match status" value="1"/>
</dbReference>
<reference evidence="14" key="1">
    <citation type="journal article" date="2014" name="Int. J. Syst. Evol. Microbiol.">
        <title>Complete genome sequence of Corynebacterium casei LMG S-19264T (=DSM 44701T), isolated from a smear-ripened cheese.</title>
        <authorList>
            <consortium name="US DOE Joint Genome Institute (JGI-PGF)"/>
            <person name="Walter F."/>
            <person name="Albersmeier A."/>
            <person name="Kalinowski J."/>
            <person name="Ruckert C."/>
        </authorList>
    </citation>
    <scope>NUCLEOTIDE SEQUENCE</scope>
    <source>
        <strain evidence="14">KCTC 23430</strain>
    </source>
</reference>
<keyword evidence="4 9" id="KW-0274">FAD</keyword>
<evidence type="ECO:0000256" key="1">
    <source>
        <dbReference type="ARBA" id="ARBA00001974"/>
    </source>
</evidence>
<dbReference type="Gene3D" id="3.30.390.30">
    <property type="match status" value="1"/>
</dbReference>
<dbReference type="Pfam" id="PF02852">
    <property type="entry name" value="Pyr_redox_dim"/>
    <property type="match status" value="1"/>
</dbReference>
<dbReference type="InterPro" id="IPR032816">
    <property type="entry name" value="VTT_dom"/>
</dbReference>
<feature type="domain" description="FAD/NAD(P)-binding" evidence="12">
    <location>
        <begin position="239"/>
        <end position="555"/>
    </location>
</feature>
<feature type="transmembrane region" description="Helical" evidence="10">
    <location>
        <begin position="195"/>
        <end position="218"/>
    </location>
</feature>
<dbReference type="RefSeq" id="WP_189478120.1">
    <property type="nucleotide sequence ID" value="NZ_BMYM01000002.1"/>
</dbReference>
<dbReference type="InterPro" id="IPR012999">
    <property type="entry name" value="Pyr_OxRdtase_I_AS"/>
</dbReference>
<evidence type="ECO:0000313" key="15">
    <source>
        <dbReference type="Proteomes" id="UP000644693"/>
    </source>
</evidence>
<gene>
    <name evidence="14" type="ORF">GCM10007053_25060</name>
</gene>
<keyword evidence="6 9" id="KW-0560">Oxidoreductase</keyword>
<keyword evidence="10" id="KW-1133">Transmembrane helix</keyword>
<feature type="transmembrane region" description="Helical" evidence="10">
    <location>
        <begin position="239"/>
        <end position="259"/>
    </location>
</feature>
<dbReference type="SUPFAM" id="SSF51905">
    <property type="entry name" value="FAD/NAD(P)-binding domain"/>
    <property type="match status" value="1"/>
</dbReference>
<dbReference type="PROSITE" id="PS00076">
    <property type="entry name" value="PYRIDINE_REDOX_1"/>
    <property type="match status" value="1"/>
</dbReference>
<dbReference type="PANTHER" id="PTHR43014:SF2">
    <property type="entry name" value="MERCURIC REDUCTASE"/>
    <property type="match status" value="1"/>
</dbReference>
<evidence type="ECO:0000259" key="11">
    <source>
        <dbReference type="Pfam" id="PF02852"/>
    </source>
</evidence>
<evidence type="ECO:0000256" key="7">
    <source>
        <dbReference type="ARBA" id="ARBA00023157"/>
    </source>
</evidence>
<accession>A0A919CLP2</accession>
<dbReference type="GO" id="GO:0016668">
    <property type="term" value="F:oxidoreductase activity, acting on a sulfur group of donors, NAD(P) as acceptor"/>
    <property type="evidence" value="ECO:0007669"/>
    <property type="project" value="InterPro"/>
</dbReference>
<evidence type="ECO:0000256" key="3">
    <source>
        <dbReference type="ARBA" id="ARBA00022630"/>
    </source>
</evidence>
<keyword evidence="10" id="KW-0812">Transmembrane</keyword>
<evidence type="ECO:0000259" key="13">
    <source>
        <dbReference type="Pfam" id="PF09335"/>
    </source>
</evidence>
<dbReference type="InterPro" id="IPR023753">
    <property type="entry name" value="FAD/NAD-binding_dom"/>
</dbReference>
<feature type="transmembrane region" description="Helical" evidence="10">
    <location>
        <begin position="82"/>
        <end position="109"/>
    </location>
</feature>
<name>A0A919CLP2_9GAMM</name>
<dbReference type="AlphaFoldDB" id="A0A919CLP2"/>
<comment type="similarity">
    <text evidence="2 9">Belongs to the class-I pyridine nucleotide-disulfide oxidoreductase family.</text>
</comment>
<evidence type="ECO:0000256" key="8">
    <source>
        <dbReference type="ARBA" id="ARBA00023284"/>
    </source>
</evidence>
<proteinExistence type="inferred from homology"/>
<evidence type="ECO:0000256" key="9">
    <source>
        <dbReference type="RuleBase" id="RU003691"/>
    </source>
</evidence>
<dbReference type="InterPro" id="IPR016156">
    <property type="entry name" value="FAD/NAD-linked_Rdtase_dimer_sf"/>
</dbReference>
<keyword evidence="3 9" id="KW-0285">Flavoprotein</keyword>
<dbReference type="GO" id="GO:0003955">
    <property type="term" value="F:NAD(P)H dehydrogenase (quinone) activity"/>
    <property type="evidence" value="ECO:0007669"/>
    <property type="project" value="TreeGrafter"/>
</dbReference>
<dbReference type="PRINTS" id="PR00368">
    <property type="entry name" value="FADPNR"/>
</dbReference>
<dbReference type="PANTHER" id="PTHR43014">
    <property type="entry name" value="MERCURIC REDUCTASE"/>
    <property type="match status" value="1"/>
</dbReference>
<evidence type="ECO:0000256" key="5">
    <source>
        <dbReference type="ARBA" id="ARBA00022857"/>
    </source>
</evidence>
<dbReference type="InterPro" id="IPR036188">
    <property type="entry name" value="FAD/NAD-bd_sf"/>
</dbReference>
<keyword evidence="7" id="KW-1015">Disulfide bond</keyword>
<dbReference type="InterPro" id="IPR004099">
    <property type="entry name" value="Pyr_nucl-diS_OxRdtase_dimer"/>
</dbReference>
<comment type="caution">
    <text evidence="14">The sequence shown here is derived from an EMBL/GenBank/DDBJ whole genome shotgun (WGS) entry which is preliminary data.</text>
</comment>
<keyword evidence="10" id="KW-0472">Membrane</keyword>
<feature type="domain" description="VTT" evidence="13">
    <location>
        <begin position="71"/>
        <end position="184"/>
    </location>
</feature>
<dbReference type="GO" id="GO:0005886">
    <property type="term" value="C:plasma membrane"/>
    <property type="evidence" value="ECO:0007669"/>
    <property type="project" value="UniProtKB-ARBA"/>
</dbReference>
<keyword evidence="15" id="KW-1185">Reference proteome</keyword>
<keyword evidence="8 9" id="KW-0676">Redox-active center</keyword>
<comment type="cofactor">
    <cofactor evidence="1">
        <name>FAD</name>
        <dbReference type="ChEBI" id="CHEBI:57692"/>
    </cofactor>
</comment>
<dbReference type="PRINTS" id="PR00411">
    <property type="entry name" value="PNDRDTASEI"/>
</dbReference>
<feature type="transmembrane region" description="Helical" evidence="10">
    <location>
        <begin position="49"/>
        <end position="76"/>
    </location>
</feature>
<dbReference type="Pfam" id="PF07992">
    <property type="entry name" value="Pyr_redox_2"/>
    <property type="match status" value="1"/>
</dbReference>
<evidence type="ECO:0000256" key="6">
    <source>
        <dbReference type="ARBA" id="ARBA00023002"/>
    </source>
</evidence>
<sequence length="711" mass="77821">MNKKQVIVLVLLAAALSGWFYFDIGSYLQLDVAKAQLGEWQAWKDENPVIAGLLFFAVYVVVTGLSLPGAAIMTLAGGALFGFWYALVLVSFASSVGATLAFLVSRILLRDWVQGKFSRQLRAVNEGFAKDGAFYLFSLRLVPLFPFFVINLLMGLLPIGAARFYWVSQLGMLPATAVYVNAGTQLGQLESLSGIISAPLLGSFVLLAIFPFLARALLSRIKARRAFAGFTKPKQFDTNMVVIGAGSAGLVASLIAATVKAKVTLIERDRMGGDCLNTGCVPSKAIIRSARIADYMRRGDEFGLATVEPSVDFRAVMERVQGVIKRIEPHDSVERFTGLGVDCVQGDATIVSPWEVEVNGQRITARNIVIASGSRARVPDIPGLDTVDYLTSDTLWDIREAPRRLLVLGAGPIGCELAQAFARLGSNVTLATHSSRLQPREDEDVSSLVHTAFESRGMTVHTSFEAKAFKRDGDRQYGVFDTPAGEVELEFDQLLLAVGRTANTEGLNLEKLGIGVTPAGTLEVDEYLRTAVPTIYACGDIAGPYQFTHMASHQAWYATVNALFGRFRRFKVDYSVVPWATFTDPEVARVGLSETEANAQGIEYEVTRYGIDDLDRAIADGEDHGFVKVLTEPGRDRILGVTIVGYHAGELINEWILAMKYNIGLNKILGTIHIYPTLGESNKFAASEWRKARKPEGLLNWVERFHGWQRG</sequence>
<dbReference type="GO" id="GO:0050660">
    <property type="term" value="F:flavin adenine dinucleotide binding"/>
    <property type="evidence" value="ECO:0007669"/>
    <property type="project" value="TreeGrafter"/>
</dbReference>
<evidence type="ECO:0000256" key="2">
    <source>
        <dbReference type="ARBA" id="ARBA00007532"/>
    </source>
</evidence>
<dbReference type="FunFam" id="3.30.390.30:FF:000001">
    <property type="entry name" value="Dihydrolipoyl dehydrogenase"/>
    <property type="match status" value="1"/>
</dbReference>
<dbReference type="Proteomes" id="UP000644693">
    <property type="component" value="Unassembled WGS sequence"/>
</dbReference>
<protein>
    <submittedName>
        <fullName evidence="14">Pyridine nucleotide-disulfide oxidoreductase</fullName>
    </submittedName>
</protein>
<dbReference type="Pfam" id="PF09335">
    <property type="entry name" value="VTT_dom"/>
    <property type="match status" value="1"/>
</dbReference>
<feature type="domain" description="Pyridine nucleotide-disulphide oxidoreductase dimerisation" evidence="11">
    <location>
        <begin position="577"/>
        <end position="682"/>
    </location>
</feature>
<feature type="transmembrane region" description="Helical" evidence="10">
    <location>
        <begin position="6"/>
        <end position="28"/>
    </location>
</feature>
<organism evidence="14 15">
    <name type="scientific">Parahalioglobus pacificus</name>
    <dbReference type="NCBI Taxonomy" id="930806"/>
    <lineage>
        <taxon>Bacteria</taxon>
        <taxon>Pseudomonadati</taxon>
        <taxon>Pseudomonadota</taxon>
        <taxon>Gammaproteobacteria</taxon>
        <taxon>Cellvibrionales</taxon>
        <taxon>Halieaceae</taxon>
        <taxon>Parahalioglobus</taxon>
    </lineage>
</organism>
<reference evidence="14" key="2">
    <citation type="submission" date="2020-09" db="EMBL/GenBank/DDBJ databases">
        <authorList>
            <person name="Sun Q."/>
            <person name="Kim S."/>
        </authorList>
    </citation>
    <scope>NUCLEOTIDE SEQUENCE</scope>
    <source>
        <strain evidence="14">KCTC 23430</strain>
    </source>
</reference>